<reference evidence="4" key="1">
    <citation type="journal article" date="2019" name="Int. J. Syst. Evol. Microbiol.">
        <title>The Global Catalogue of Microorganisms (GCM) 10K type strain sequencing project: providing services to taxonomists for standard genome sequencing and annotation.</title>
        <authorList>
            <consortium name="The Broad Institute Genomics Platform"/>
            <consortium name="The Broad Institute Genome Sequencing Center for Infectious Disease"/>
            <person name="Wu L."/>
            <person name="Ma J."/>
        </authorList>
    </citation>
    <scope>NUCLEOTIDE SEQUENCE [LARGE SCALE GENOMIC DNA]</scope>
    <source>
        <strain evidence="4">CGMCC 4.7405</strain>
    </source>
</reference>
<gene>
    <name evidence="3" type="ORF">ACFOWZ_15080</name>
</gene>
<accession>A0ABV8BU33</accession>
<dbReference type="PANTHER" id="PTHR32347">
    <property type="entry name" value="EFFLUX SYSTEM COMPONENT YKNX-RELATED"/>
    <property type="match status" value="1"/>
</dbReference>
<name>A0ABV8BU33_9PSEU</name>
<dbReference type="SUPFAM" id="SSF47090">
    <property type="entry name" value="PGBD-like"/>
    <property type="match status" value="1"/>
</dbReference>
<evidence type="ECO:0000313" key="4">
    <source>
        <dbReference type="Proteomes" id="UP001595690"/>
    </source>
</evidence>
<evidence type="ECO:0000256" key="2">
    <source>
        <dbReference type="ARBA" id="ARBA00023054"/>
    </source>
</evidence>
<dbReference type="Proteomes" id="UP001595690">
    <property type="component" value="Unassembled WGS sequence"/>
</dbReference>
<sequence length="352" mass="35913">MRSRTMVFAALAVIAVASATWYVWPARSAAPAPQTTGAETRSTTTVTKTTLTTSDTVGGMLGYGRLRTLKTAKPGLVTWLPQPGAVVSQGERLFSVDDKPITLMYGGTPLYRKLDSVGMIGGDVTVVADNLKALGYRLDAPKSGVKKETALTQSLVDAIKRYQRTIGVEPSGVLDVGDAVVLDGPVRVGAVQAQLGDSASAPLMTVSGTAKAVTVELDAAAATRVKTGDAVTITLADGTTTPGKVSSVTAPEQAAGTDGSTSAKMSVLIGFDEPPANGTADSGRVQVTFTAQTKADVLAVPVGALLAVKQGGYALQLPDGRLLPVTTGLFAKGVVEVSGPDVTEGLKVVVAS</sequence>
<dbReference type="RefSeq" id="WP_382372780.1">
    <property type="nucleotide sequence ID" value="NZ_JBHRZI010000012.1"/>
</dbReference>
<comment type="subcellular location">
    <subcellularLocation>
        <location evidence="1">Cell envelope</location>
    </subcellularLocation>
</comment>
<organism evidence="3 4">
    <name type="scientific">Lentzea rhizosphaerae</name>
    <dbReference type="NCBI Taxonomy" id="2041025"/>
    <lineage>
        <taxon>Bacteria</taxon>
        <taxon>Bacillati</taxon>
        <taxon>Actinomycetota</taxon>
        <taxon>Actinomycetes</taxon>
        <taxon>Pseudonocardiales</taxon>
        <taxon>Pseudonocardiaceae</taxon>
        <taxon>Lentzea</taxon>
    </lineage>
</organism>
<keyword evidence="2" id="KW-0175">Coiled coil</keyword>
<evidence type="ECO:0000313" key="3">
    <source>
        <dbReference type="EMBL" id="MFC3892800.1"/>
    </source>
</evidence>
<dbReference type="InterPro" id="IPR050465">
    <property type="entry name" value="UPF0194_transport"/>
</dbReference>
<proteinExistence type="predicted"/>
<comment type="caution">
    <text evidence="3">The sequence shown here is derived from an EMBL/GenBank/DDBJ whole genome shotgun (WGS) entry which is preliminary data.</text>
</comment>
<keyword evidence="4" id="KW-1185">Reference proteome</keyword>
<protein>
    <submittedName>
        <fullName evidence="3">HlyD family efflux transporter periplasmic adaptor subunit</fullName>
    </submittedName>
</protein>
<dbReference type="PANTHER" id="PTHR32347:SF29">
    <property type="entry name" value="UPF0194 MEMBRANE PROTEIN YBHG"/>
    <property type="match status" value="1"/>
</dbReference>
<dbReference type="InterPro" id="IPR036365">
    <property type="entry name" value="PGBD-like_sf"/>
</dbReference>
<evidence type="ECO:0000256" key="1">
    <source>
        <dbReference type="ARBA" id="ARBA00004196"/>
    </source>
</evidence>
<dbReference type="EMBL" id="JBHRZI010000012">
    <property type="protein sequence ID" value="MFC3892800.1"/>
    <property type="molecule type" value="Genomic_DNA"/>
</dbReference>